<dbReference type="STRING" id="872970.SAMN04488134_101693"/>
<dbReference type="EMBL" id="FODJ01000001">
    <property type="protein sequence ID" value="SEN70850.1"/>
    <property type="molecule type" value="Genomic_DNA"/>
</dbReference>
<dbReference type="InterPro" id="IPR011042">
    <property type="entry name" value="6-blade_b-propeller_TolB-like"/>
</dbReference>
<dbReference type="GO" id="GO:0008270">
    <property type="term" value="F:zinc ion binding"/>
    <property type="evidence" value="ECO:0007669"/>
    <property type="project" value="UniProtKB-KW"/>
</dbReference>
<accession>A0A1H8IPK6</accession>
<dbReference type="InterPro" id="IPR050952">
    <property type="entry name" value="TRIM-NHL_E3_ligases"/>
</dbReference>
<keyword evidence="5" id="KW-1185">Reference proteome</keyword>
<sequence length="488" mass="56644">MNRINIRRVLLLVIMIMLLDPFFPIIKARVAYESYTYNYWLDPVPSPHPYVPVEELSGELLGVGDFDTPSDLFVAHNGFIYIADTNNNRIVWFDQSFNFINELQTFGDNDSFNAPQGVYVTEDNHIYVADTENRRIVQFDQHADYVRSFDRPVTDLISDTTSFRPTKVVVDGADRIYALAIGINSGIVEINPDGTFQGFMGASEVNITPLEYVWRRFIATDEQRQRMGLILPTEYNNLYLDNEEFIFVTRGSVGLSDYGTDVIRRLNPTGVNVLRQFGYGDPIGDYFSRRNPNITRFNDITVTDYQVYTALDGSNGKLFAYDYDGHLLYVFGGNGNRFGNFRSAVAVDQYEEMLYVLDDNKNTITTFSMTDYGEMVHSAIRLHYEGRYQEVEQRWKEVLKLNANADIAYIGLGKAQLRRGEYQEAMQNLELAHDRNNYTKAFAHYRREWMIEHFTVIMTTTVILILLLLFINYVRKLRKRWLVKEVKR</sequence>
<evidence type="ECO:0000313" key="5">
    <source>
        <dbReference type="Proteomes" id="UP000199300"/>
    </source>
</evidence>
<dbReference type="OrthoDB" id="9799230at2"/>
<gene>
    <name evidence="4" type="ORF">SAMN04488134_101693</name>
</gene>
<keyword evidence="3" id="KW-0472">Membrane</keyword>
<evidence type="ECO:0000256" key="2">
    <source>
        <dbReference type="PROSITE-ProRule" id="PRU00504"/>
    </source>
</evidence>
<dbReference type="Proteomes" id="UP000199300">
    <property type="component" value="Unassembled WGS sequence"/>
</dbReference>
<dbReference type="PANTHER" id="PTHR24104">
    <property type="entry name" value="E3 UBIQUITIN-PROTEIN LIGASE NHLRC1-RELATED"/>
    <property type="match status" value="1"/>
</dbReference>
<dbReference type="InterPro" id="IPR001258">
    <property type="entry name" value="NHL_repeat"/>
</dbReference>
<name>A0A1H8IPK6_9BACI</name>
<dbReference type="AlphaFoldDB" id="A0A1H8IPK6"/>
<keyword evidence="1" id="KW-0677">Repeat</keyword>
<organism evidence="4 5">
    <name type="scientific">Amphibacillus marinus</name>
    <dbReference type="NCBI Taxonomy" id="872970"/>
    <lineage>
        <taxon>Bacteria</taxon>
        <taxon>Bacillati</taxon>
        <taxon>Bacillota</taxon>
        <taxon>Bacilli</taxon>
        <taxon>Bacillales</taxon>
        <taxon>Bacillaceae</taxon>
        <taxon>Amphibacillus</taxon>
    </lineage>
</organism>
<dbReference type="SUPFAM" id="SSF48452">
    <property type="entry name" value="TPR-like"/>
    <property type="match status" value="1"/>
</dbReference>
<keyword evidence="3" id="KW-0812">Transmembrane</keyword>
<feature type="repeat" description="NHL" evidence="2">
    <location>
        <begin position="100"/>
        <end position="142"/>
    </location>
</feature>
<evidence type="ECO:0000313" key="4">
    <source>
        <dbReference type="EMBL" id="SEN70850.1"/>
    </source>
</evidence>
<dbReference type="InterPro" id="IPR011990">
    <property type="entry name" value="TPR-like_helical_dom_sf"/>
</dbReference>
<evidence type="ECO:0000256" key="1">
    <source>
        <dbReference type="ARBA" id="ARBA00022737"/>
    </source>
</evidence>
<dbReference type="Gene3D" id="1.25.40.10">
    <property type="entry name" value="Tetratricopeptide repeat domain"/>
    <property type="match status" value="1"/>
</dbReference>
<dbReference type="PANTHER" id="PTHR24104:SF25">
    <property type="entry name" value="PROTEIN LIN-41"/>
    <property type="match status" value="1"/>
</dbReference>
<evidence type="ECO:0000256" key="3">
    <source>
        <dbReference type="SAM" id="Phobius"/>
    </source>
</evidence>
<dbReference type="Gene3D" id="2.120.10.30">
    <property type="entry name" value="TolB, C-terminal domain"/>
    <property type="match status" value="1"/>
</dbReference>
<feature type="transmembrane region" description="Helical" evidence="3">
    <location>
        <begin position="454"/>
        <end position="474"/>
    </location>
</feature>
<reference evidence="4 5" key="1">
    <citation type="submission" date="2016-10" db="EMBL/GenBank/DDBJ databases">
        <authorList>
            <person name="de Groot N.N."/>
        </authorList>
    </citation>
    <scope>NUCLEOTIDE SEQUENCE [LARGE SCALE GENOMIC DNA]</scope>
    <source>
        <strain evidence="4 5">CGMCC 1.10434</strain>
    </source>
</reference>
<proteinExistence type="predicted"/>
<dbReference type="Pfam" id="PF01436">
    <property type="entry name" value="NHL"/>
    <property type="match status" value="2"/>
</dbReference>
<dbReference type="RefSeq" id="WP_091494826.1">
    <property type="nucleotide sequence ID" value="NZ_FODJ01000001.1"/>
</dbReference>
<keyword evidence="3" id="KW-1133">Transmembrane helix</keyword>
<dbReference type="PROSITE" id="PS51125">
    <property type="entry name" value="NHL"/>
    <property type="match status" value="1"/>
</dbReference>
<dbReference type="CDD" id="cd05819">
    <property type="entry name" value="NHL"/>
    <property type="match status" value="1"/>
</dbReference>
<dbReference type="SUPFAM" id="SSF101898">
    <property type="entry name" value="NHL repeat"/>
    <property type="match status" value="1"/>
</dbReference>
<protein>
    <submittedName>
        <fullName evidence="4">NHL repeat-containing protein</fullName>
    </submittedName>
</protein>